<evidence type="ECO:0000259" key="5">
    <source>
        <dbReference type="PROSITE" id="PS50949"/>
    </source>
</evidence>
<organism evidence="6 7">
    <name type="scientific">Variovorax ginsengisoli</name>
    <dbReference type="NCBI Taxonomy" id="363844"/>
    <lineage>
        <taxon>Bacteria</taxon>
        <taxon>Pseudomonadati</taxon>
        <taxon>Pseudomonadota</taxon>
        <taxon>Betaproteobacteria</taxon>
        <taxon>Burkholderiales</taxon>
        <taxon>Comamonadaceae</taxon>
        <taxon>Variovorax</taxon>
    </lineage>
</organism>
<sequence>MDPVTTAPSAKSLATQAFERLRSDILGGQLRPEARLRIQALSERYGIGATAIREALSRLVTDGFVELEDQRGFCVARVSREELMDLTRTRIEVESLALRSAIESGDLEWESGILSAFHRLSKTPPPSTPELHIPWAAAHQQFHEALVAGCSSPWTRRLCRLLYDQSERYRNLAERYTSQQKRDPAIEHREMMDAAIARQADKAVALLHAHFWETTQIILQAVFGDGGQTPAKPARKARKAPDHQARGVAV</sequence>
<dbReference type="InterPro" id="IPR036390">
    <property type="entry name" value="WH_DNA-bd_sf"/>
</dbReference>
<evidence type="ECO:0000256" key="3">
    <source>
        <dbReference type="ARBA" id="ARBA00023163"/>
    </source>
</evidence>
<dbReference type="Gene3D" id="1.20.120.530">
    <property type="entry name" value="GntR ligand-binding domain-like"/>
    <property type="match status" value="1"/>
</dbReference>
<dbReference type="InterPro" id="IPR036388">
    <property type="entry name" value="WH-like_DNA-bd_sf"/>
</dbReference>
<dbReference type="PANTHER" id="PTHR43537">
    <property type="entry name" value="TRANSCRIPTIONAL REGULATOR, GNTR FAMILY"/>
    <property type="match status" value="1"/>
</dbReference>
<proteinExistence type="predicted"/>
<evidence type="ECO:0000256" key="1">
    <source>
        <dbReference type="ARBA" id="ARBA00023015"/>
    </source>
</evidence>
<comment type="caution">
    <text evidence="6">The sequence shown here is derived from an EMBL/GenBank/DDBJ whole genome shotgun (WGS) entry which is preliminary data.</text>
</comment>
<keyword evidence="3" id="KW-0804">Transcription</keyword>
<protein>
    <submittedName>
        <fullName evidence="6">DNA-binding GntR family transcriptional regulator</fullName>
    </submittedName>
</protein>
<dbReference type="PANTHER" id="PTHR43537:SF20">
    <property type="entry name" value="HTH-TYPE TRANSCRIPTIONAL REPRESSOR GLAR"/>
    <property type="match status" value="1"/>
</dbReference>
<feature type="region of interest" description="Disordered" evidence="4">
    <location>
        <begin position="228"/>
        <end position="250"/>
    </location>
</feature>
<evidence type="ECO:0000256" key="2">
    <source>
        <dbReference type="ARBA" id="ARBA00023125"/>
    </source>
</evidence>
<name>A0ABT9SAL0_9BURK</name>
<dbReference type="Pfam" id="PF07729">
    <property type="entry name" value="FCD"/>
    <property type="match status" value="1"/>
</dbReference>
<dbReference type="Gene3D" id="1.10.10.10">
    <property type="entry name" value="Winged helix-like DNA-binding domain superfamily/Winged helix DNA-binding domain"/>
    <property type="match status" value="1"/>
</dbReference>
<keyword evidence="7" id="KW-1185">Reference proteome</keyword>
<dbReference type="RefSeq" id="WP_307690659.1">
    <property type="nucleotide sequence ID" value="NZ_JAUSRO010000009.1"/>
</dbReference>
<accession>A0ABT9SAL0</accession>
<dbReference type="SMART" id="SM00345">
    <property type="entry name" value="HTH_GNTR"/>
    <property type="match status" value="1"/>
</dbReference>
<reference evidence="6 7" key="1">
    <citation type="submission" date="2023-07" db="EMBL/GenBank/DDBJ databases">
        <title>Sorghum-associated microbial communities from plants grown in Nebraska, USA.</title>
        <authorList>
            <person name="Schachtman D."/>
        </authorList>
    </citation>
    <scope>NUCLEOTIDE SEQUENCE [LARGE SCALE GENOMIC DNA]</scope>
    <source>
        <strain evidence="6 7">DS1607</strain>
    </source>
</reference>
<dbReference type="SUPFAM" id="SSF48008">
    <property type="entry name" value="GntR ligand-binding domain-like"/>
    <property type="match status" value="1"/>
</dbReference>
<feature type="domain" description="HTH gntR-type" evidence="5">
    <location>
        <begin position="11"/>
        <end position="78"/>
    </location>
</feature>
<dbReference type="Proteomes" id="UP001226867">
    <property type="component" value="Unassembled WGS sequence"/>
</dbReference>
<dbReference type="EMBL" id="JAUSRO010000009">
    <property type="protein sequence ID" value="MDP9900873.1"/>
    <property type="molecule type" value="Genomic_DNA"/>
</dbReference>
<dbReference type="PROSITE" id="PS50949">
    <property type="entry name" value="HTH_GNTR"/>
    <property type="match status" value="1"/>
</dbReference>
<dbReference type="SMART" id="SM00895">
    <property type="entry name" value="FCD"/>
    <property type="match status" value="1"/>
</dbReference>
<keyword evidence="2 6" id="KW-0238">DNA-binding</keyword>
<dbReference type="GO" id="GO:0003677">
    <property type="term" value="F:DNA binding"/>
    <property type="evidence" value="ECO:0007669"/>
    <property type="project" value="UniProtKB-KW"/>
</dbReference>
<dbReference type="Pfam" id="PF00392">
    <property type="entry name" value="GntR"/>
    <property type="match status" value="1"/>
</dbReference>
<gene>
    <name evidence="6" type="ORF">J2W36_003139</name>
</gene>
<dbReference type="InterPro" id="IPR000524">
    <property type="entry name" value="Tscrpt_reg_HTH_GntR"/>
</dbReference>
<evidence type="ECO:0000313" key="7">
    <source>
        <dbReference type="Proteomes" id="UP001226867"/>
    </source>
</evidence>
<keyword evidence="1" id="KW-0805">Transcription regulation</keyword>
<evidence type="ECO:0000256" key="4">
    <source>
        <dbReference type="SAM" id="MobiDB-lite"/>
    </source>
</evidence>
<dbReference type="InterPro" id="IPR008920">
    <property type="entry name" value="TF_FadR/GntR_C"/>
</dbReference>
<dbReference type="SUPFAM" id="SSF46785">
    <property type="entry name" value="Winged helix' DNA-binding domain"/>
    <property type="match status" value="1"/>
</dbReference>
<feature type="compositionally biased region" description="Basic and acidic residues" evidence="4">
    <location>
        <begin position="239"/>
        <end position="250"/>
    </location>
</feature>
<dbReference type="InterPro" id="IPR011711">
    <property type="entry name" value="GntR_C"/>
</dbReference>
<evidence type="ECO:0000313" key="6">
    <source>
        <dbReference type="EMBL" id="MDP9900873.1"/>
    </source>
</evidence>